<organism evidence="2">
    <name type="scientific">Coralloluteibacterium stylophorae</name>
    <dbReference type="NCBI Taxonomy" id="1776034"/>
    <lineage>
        <taxon>Bacteria</taxon>
        <taxon>Pseudomonadati</taxon>
        <taxon>Pseudomonadota</taxon>
        <taxon>Gammaproteobacteria</taxon>
        <taxon>Lysobacterales</taxon>
        <taxon>Lysobacteraceae</taxon>
        <taxon>Coralloluteibacterium</taxon>
    </lineage>
</organism>
<dbReference type="InterPro" id="IPR055259">
    <property type="entry name" value="YkvP/CgeB_Glyco_trans-like"/>
</dbReference>
<accession>A0A8J8AXK4</accession>
<dbReference type="EMBL" id="JAGQFT010000069">
    <property type="protein sequence ID" value="MBR0562701.1"/>
    <property type="molecule type" value="Genomic_DNA"/>
</dbReference>
<reference evidence="2" key="2">
    <citation type="submission" date="2021-04" db="EMBL/GenBank/DDBJ databases">
        <authorList>
            <person name="Karlyshev A.V."/>
        </authorList>
    </citation>
    <scope>NUCLEOTIDE SEQUENCE</scope>
    <source>
        <strain evidence="2">LMG 29479</strain>
    </source>
</reference>
<dbReference type="AlphaFoldDB" id="A0A8J8AXK4"/>
<feature type="domain" description="Spore protein YkvP/CgeB glycosyl transferase-like" evidence="1">
    <location>
        <begin position="205"/>
        <end position="349"/>
    </location>
</feature>
<proteinExistence type="predicted"/>
<protein>
    <submittedName>
        <fullName evidence="2">Glycosyltransferase</fullName>
        <ecNumber evidence="2">2.4.-.-</ecNumber>
    </submittedName>
</protein>
<dbReference type="GO" id="GO:0016757">
    <property type="term" value="F:glycosyltransferase activity"/>
    <property type="evidence" value="ECO:0007669"/>
    <property type="project" value="UniProtKB-KW"/>
</dbReference>
<keyword evidence="4" id="KW-1185">Reference proteome</keyword>
<sequence length="367" mass="40137">MNFAFFGSSLVSAYWNGAATYYRGLIRNLAARGHTITFYEPDAFERQAHRDMPDPDWARDVVYGTATQEPMRAALRDAAGADVIVKTSGVGIFDAELEAAVLELKRPHNTVIFWDVDAPATLDSVHADPHNPFRALIPRYDMVCTYGGGRPVVDAYLALGAQHCEPVYNALDTATHHPVPKDPRFACDLGFLGNRLPDREARVEQFFLAAAAARPGQRFLLGGSGWGDKPMPANVDYLGHVYTRDHNAFNCTPRAVLNISRESMARYGFSPATRVFEAAGAGACLITDHWEGLELFLEPDREVLVARDGDEVAAHLDALTPERAEAIGQAALRTVCAHHTYAHRAEQLEALLEGRAERAVPGLAATA</sequence>
<keyword evidence="2" id="KW-0808">Transferase</keyword>
<dbReference type="RefSeq" id="WP_211926641.1">
    <property type="nucleotide sequence ID" value="NZ_JAGQFT020000002.1"/>
</dbReference>
<dbReference type="EMBL" id="JAGQFT020000002">
    <property type="protein sequence ID" value="MBS7456279.1"/>
    <property type="molecule type" value="Genomic_DNA"/>
</dbReference>
<evidence type="ECO:0000313" key="4">
    <source>
        <dbReference type="Proteomes" id="UP000675747"/>
    </source>
</evidence>
<gene>
    <name evidence="3" type="ORF">KB893_003900</name>
    <name evidence="2" type="ORF">KB893_09260</name>
</gene>
<evidence type="ECO:0000313" key="2">
    <source>
        <dbReference type="EMBL" id="MBR0562701.1"/>
    </source>
</evidence>
<name>A0A8J8AXK4_9GAMM</name>
<dbReference type="Pfam" id="PF13524">
    <property type="entry name" value="Glyco_trans_1_2"/>
    <property type="match status" value="1"/>
</dbReference>
<keyword evidence="2" id="KW-0328">Glycosyltransferase</keyword>
<dbReference type="SUPFAM" id="SSF53756">
    <property type="entry name" value="UDP-Glycosyltransferase/glycogen phosphorylase"/>
    <property type="match status" value="1"/>
</dbReference>
<evidence type="ECO:0000313" key="3">
    <source>
        <dbReference type="EMBL" id="MBS7456279.1"/>
    </source>
</evidence>
<comment type="caution">
    <text evidence="2">The sequence shown here is derived from an EMBL/GenBank/DDBJ whole genome shotgun (WGS) entry which is preliminary data.</text>
</comment>
<evidence type="ECO:0000259" key="1">
    <source>
        <dbReference type="Pfam" id="PF13524"/>
    </source>
</evidence>
<dbReference type="Proteomes" id="UP000675747">
    <property type="component" value="Unassembled WGS sequence"/>
</dbReference>
<reference evidence="3 4" key="1">
    <citation type="journal article" date="2021" name="Microbiol. Resour. Announc.">
        <title>Draft Genome Sequence of Coralloluteibacterium stylophorae LMG 29479T.</title>
        <authorList>
            <person name="Karlyshev A.V."/>
            <person name="Kudryashova E.B."/>
            <person name="Ariskina E.V."/>
            <person name="Conroy A.P."/>
            <person name="Abidueva E.Y."/>
        </authorList>
    </citation>
    <scope>NUCLEOTIDE SEQUENCE [LARGE SCALE GENOMIC DNA]</scope>
    <source>
        <strain evidence="3 4">LMG 29479</strain>
    </source>
</reference>
<dbReference type="EC" id="2.4.-.-" evidence="2"/>